<dbReference type="RefSeq" id="WP_204965117.1">
    <property type="nucleotide sequence ID" value="NZ_BAAAUR010000001.1"/>
</dbReference>
<comment type="caution">
    <text evidence="2">The sequence shown here is derived from an EMBL/GenBank/DDBJ whole genome shotgun (WGS) entry which is preliminary data.</text>
</comment>
<name>A0A9W6HND6_9MICO</name>
<protein>
    <submittedName>
        <fullName evidence="2">Uncharacterized protein</fullName>
    </submittedName>
</protein>
<reference evidence="2" key="1">
    <citation type="journal article" date="2014" name="Int. J. Syst. Evol. Microbiol.">
        <title>Complete genome sequence of Corynebacterium casei LMG S-19264T (=DSM 44701T), isolated from a smear-ripened cheese.</title>
        <authorList>
            <consortium name="US DOE Joint Genome Institute (JGI-PGF)"/>
            <person name="Walter F."/>
            <person name="Albersmeier A."/>
            <person name="Kalinowski J."/>
            <person name="Ruckert C."/>
        </authorList>
    </citation>
    <scope>NUCLEOTIDE SEQUENCE</scope>
    <source>
        <strain evidence="2">VKM Ac-1940</strain>
    </source>
</reference>
<dbReference type="Proteomes" id="UP001142291">
    <property type="component" value="Unassembled WGS sequence"/>
</dbReference>
<evidence type="ECO:0000256" key="1">
    <source>
        <dbReference type="SAM" id="MobiDB-lite"/>
    </source>
</evidence>
<feature type="region of interest" description="Disordered" evidence="1">
    <location>
        <begin position="334"/>
        <end position="399"/>
    </location>
</feature>
<feature type="compositionally biased region" description="Basic and acidic residues" evidence="1">
    <location>
        <begin position="277"/>
        <end position="301"/>
    </location>
</feature>
<keyword evidence="3" id="KW-1185">Reference proteome</keyword>
<feature type="region of interest" description="Disordered" evidence="1">
    <location>
        <begin position="259"/>
        <end position="311"/>
    </location>
</feature>
<feature type="compositionally biased region" description="Basic residues" evidence="1">
    <location>
        <begin position="302"/>
        <end position="311"/>
    </location>
</feature>
<gene>
    <name evidence="2" type="ORF">GCM10017591_19840</name>
</gene>
<organism evidence="2 3">
    <name type="scientific">Microbacterium dextranolyticum</name>
    <dbReference type="NCBI Taxonomy" id="36806"/>
    <lineage>
        <taxon>Bacteria</taxon>
        <taxon>Bacillati</taxon>
        <taxon>Actinomycetota</taxon>
        <taxon>Actinomycetes</taxon>
        <taxon>Micrococcales</taxon>
        <taxon>Microbacteriaceae</taxon>
        <taxon>Microbacterium</taxon>
    </lineage>
</organism>
<evidence type="ECO:0000313" key="3">
    <source>
        <dbReference type="Proteomes" id="UP001142291"/>
    </source>
</evidence>
<dbReference type="EMBL" id="BSER01000009">
    <property type="protein sequence ID" value="GLJ95921.1"/>
    <property type="molecule type" value="Genomic_DNA"/>
</dbReference>
<feature type="compositionally biased region" description="Low complexity" evidence="1">
    <location>
        <begin position="349"/>
        <end position="371"/>
    </location>
</feature>
<proteinExistence type="predicted"/>
<evidence type="ECO:0000313" key="2">
    <source>
        <dbReference type="EMBL" id="GLJ95921.1"/>
    </source>
</evidence>
<dbReference type="AlphaFoldDB" id="A0A9W6HND6"/>
<reference evidence="2" key="2">
    <citation type="submission" date="2023-01" db="EMBL/GenBank/DDBJ databases">
        <authorList>
            <person name="Sun Q."/>
            <person name="Evtushenko L."/>
        </authorList>
    </citation>
    <scope>NUCLEOTIDE SEQUENCE</scope>
    <source>
        <strain evidence="2">VKM Ac-1940</strain>
    </source>
</reference>
<sequence>MTGTPIALLDDPGALRLLDANEAPYGGRLHAGDPQTVWVDARDVPDLVWRFEVSGHVLAPWDVARTRDGHAAILPHCPRRLRDVDAGGRAGAIVTIAVSMIRAAQEARMHGADTGEWWIDADGRPVLAVGGSRAWADEAGEIIEGLAVGAGPLLRRALDDASRLMAARRVADEDVVQCEERLFAVAEPAALHDASIRSDAFTALLTGEPVPRRADSLNGAVLADTAETWLGRFTDAEWASRVTGAVRSVGATSTRVRGMWSRERERRVAARRRRTSRRDEAREGHAREGRVSGRDRGDAHGRGRAPSRRRAPWAVAAAVGVVVIIAGLAWPDAGASPSDRDANAAEVGSHPAEASPTASASASASAQDEASFPPGTEGARASGDDHGEPSAQPTGGADPAAGARVALTALRDCASVDACGQVFETPGRALPEGVVAHATDATQVTLLDEYGGIAVLRIEDGGRAAQILVMVSKNGKWLVRDVYDVADQP</sequence>
<accession>A0A9W6HND6</accession>